<dbReference type="SUPFAM" id="SSF46955">
    <property type="entry name" value="Putative DNA-binding domain"/>
    <property type="match status" value="1"/>
</dbReference>
<dbReference type="Pfam" id="PF13411">
    <property type="entry name" value="MerR_1"/>
    <property type="match status" value="1"/>
</dbReference>
<dbReference type="Proteomes" id="UP000610760">
    <property type="component" value="Unassembled WGS sequence"/>
</dbReference>
<gene>
    <name evidence="3" type="ORF">H8710_02665</name>
</gene>
<dbReference type="GO" id="GO:0003677">
    <property type="term" value="F:DNA binding"/>
    <property type="evidence" value="ECO:0007669"/>
    <property type="project" value="UniProtKB-KW"/>
</dbReference>
<dbReference type="AlphaFoldDB" id="A0A926E0B4"/>
<keyword evidence="4" id="KW-1185">Reference proteome</keyword>
<dbReference type="RefSeq" id="WP_249293860.1">
    <property type="nucleotide sequence ID" value="NZ_JACRSV010000001.1"/>
</dbReference>
<dbReference type="PANTHER" id="PTHR30204:SF90">
    <property type="entry name" value="HTH-TYPE TRANSCRIPTIONAL ACTIVATOR MTA"/>
    <property type="match status" value="1"/>
</dbReference>
<evidence type="ECO:0000259" key="2">
    <source>
        <dbReference type="PROSITE" id="PS50937"/>
    </source>
</evidence>
<evidence type="ECO:0000256" key="1">
    <source>
        <dbReference type="ARBA" id="ARBA00023125"/>
    </source>
</evidence>
<organism evidence="3 4">
    <name type="scientific">Fumia xinanensis</name>
    <dbReference type="NCBI Taxonomy" id="2763659"/>
    <lineage>
        <taxon>Bacteria</taxon>
        <taxon>Bacillati</taxon>
        <taxon>Bacillota</taxon>
        <taxon>Clostridia</taxon>
        <taxon>Eubacteriales</taxon>
        <taxon>Oscillospiraceae</taxon>
        <taxon>Fumia</taxon>
    </lineage>
</organism>
<protein>
    <submittedName>
        <fullName evidence="3">MerR family transcriptional regulator</fullName>
    </submittedName>
</protein>
<dbReference type="Pfam" id="PF07739">
    <property type="entry name" value="TipAS"/>
    <property type="match status" value="1"/>
</dbReference>
<dbReference type="SMART" id="SM00422">
    <property type="entry name" value="HTH_MERR"/>
    <property type="match status" value="1"/>
</dbReference>
<dbReference type="InterPro" id="IPR009061">
    <property type="entry name" value="DNA-bd_dom_put_sf"/>
</dbReference>
<name>A0A926E0B4_9FIRM</name>
<evidence type="ECO:0000313" key="4">
    <source>
        <dbReference type="Proteomes" id="UP000610760"/>
    </source>
</evidence>
<dbReference type="CDD" id="cd01106">
    <property type="entry name" value="HTH_TipAL-Mta"/>
    <property type="match status" value="1"/>
</dbReference>
<sequence>MRTVKEIAKLTGVSVRTLQYYDEIGVFKPTRVTEAGYRLYDDEALNTLQQILFYKELDFPLKEIKSIMEDPDFSKVEAFKQQKILLTAKRDRLNRMLSLLSNLEKGELCISFQEFDLSEYIAALETFKNEHAEEVIKHWGSMEKFDALIEKVRADETDIAKTAIQYYGSVEKYTAAMKNNLSHFSENMEKMQKIKEDGYVEKSRNLMKMLVEDISKDVSLQEVQGVVDEIIHLFDENHSPNMDMGDNYWDILIDGYLHNPSIIEVTDCQYGEGASKFIGEAIRYYFARSSLL</sequence>
<feature type="domain" description="HTH merR-type" evidence="2">
    <location>
        <begin position="1"/>
        <end position="70"/>
    </location>
</feature>
<dbReference type="GO" id="GO:0003700">
    <property type="term" value="F:DNA-binding transcription factor activity"/>
    <property type="evidence" value="ECO:0007669"/>
    <property type="project" value="InterPro"/>
</dbReference>
<proteinExistence type="predicted"/>
<accession>A0A926E0B4</accession>
<dbReference type="InterPro" id="IPR047057">
    <property type="entry name" value="MerR_fam"/>
</dbReference>
<evidence type="ECO:0000313" key="3">
    <source>
        <dbReference type="EMBL" id="MBC8558966.1"/>
    </source>
</evidence>
<dbReference type="Gene3D" id="1.10.1660.10">
    <property type="match status" value="1"/>
</dbReference>
<keyword evidence="1" id="KW-0238">DNA-binding</keyword>
<dbReference type="InterPro" id="IPR012925">
    <property type="entry name" value="TipAS_dom"/>
</dbReference>
<dbReference type="PANTHER" id="PTHR30204">
    <property type="entry name" value="REDOX-CYCLING DRUG-SENSING TRANSCRIPTIONAL ACTIVATOR SOXR"/>
    <property type="match status" value="1"/>
</dbReference>
<dbReference type="InterPro" id="IPR000551">
    <property type="entry name" value="MerR-type_HTH_dom"/>
</dbReference>
<dbReference type="EMBL" id="JACRSV010000001">
    <property type="protein sequence ID" value="MBC8558966.1"/>
    <property type="molecule type" value="Genomic_DNA"/>
</dbReference>
<dbReference type="PROSITE" id="PS50937">
    <property type="entry name" value="HTH_MERR_2"/>
    <property type="match status" value="1"/>
</dbReference>
<reference evidence="3" key="1">
    <citation type="submission" date="2020-08" db="EMBL/GenBank/DDBJ databases">
        <title>Genome public.</title>
        <authorList>
            <person name="Liu C."/>
            <person name="Sun Q."/>
        </authorList>
    </citation>
    <scope>NUCLEOTIDE SEQUENCE</scope>
    <source>
        <strain evidence="3">NSJ-33</strain>
    </source>
</reference>
<comment type="caution">
    <text evidence="3">The sequence shown here is derived from an EMBL/GenBank/DDBJ whole genome shotgun (WGS) entry which is preliminary data.</text>
</comment>